<dbReference type="SUPFAM" id="SSF51069">
    <property type="entry name" value="Carbonic anhydrase"/>
    <property type="match status" value="1"/>
</dbReference>
<comment type="cofactor">
    <cofactor evidence="1 9">
        <name>Zn(2+)</name>
        <dbReference type="ChEBI" id="CHEBI:29105"/>
    </cofactor>
</comment>
<dbReference type="InterPro" id="IPR018338">
    <property type="entry name" value="Carbonic_anhydrase_a-class_CS"/>
</dbReference>
<evidence type="ECO:0000313" key="12">
    <source>
        <dbReference type="Proteomes" id="UP000092177"/>
    </source>
</evidence>
<dbReference type="SMART" id="SM01057">
    <property type="entry name" value="Carb_anhydrase"/>
    <property type="match status" value="1"/>
</dbReference>
<dbReference type="RefSeq" id="XP_018161594.1">
    <property type="nucleotide sequence ID" value="XM_018296778.1"/>
</dbReference>
<dbReference type="GO" id="GO:0008270">
    <property type="term" value="F:zinc ion binding"/>
    <property type="evidence" value="ECO:0007669"/>
    <property type="project" value="UniProtKB-UniRule"/>
</dbReference>
<dbReference type="PROSITE" id="PS00162">
    <property type="entry name" value="ALPHA_CA_1"/>
    <property type="match status" value="1"/>
</dbReference>
<sequence>MIVSHSLGLVYIYLHICHALLSHREVHTQLIIKHQSFFCLFLQPFAHSKHFDFTMKSAAIFSLVPAAAAFCHHGTNLYKRDQLFQRADGAFGFDALNGPLNWQSLTADNVACAVGKNQSPINVQESNTKQVQGSTITFTPEEHPYGATLENLNGFLEVRANGTMENGGLTYSLRQFHFHTPSEHRINGEHFPLEVHFVWEAEVGNGSSLAVVGFPIEVAETSNPLLASVFKNIDQVTAVGSHAATGPLDFASLADHLSKNIIYQYSGSLTTPPCTEAIAWNVVRTPIPIDIATYLKAKSIMKYNARFTQNSPGEINLLENAYQSLKKILGDNQGKSY</sequence>
<dbReference type="Pfam" id="PF00194">
    <property type="entry name" value="Carb_anhydrase"/>
    <property type="match status" value="1"/>
</dbReference>
<dbReference type="InterPro" id="IPR041891">
    <property type="entry name" value="Alpha_CA_prokaryot-like"/>
</dbReference>
<comment type="caution">
    <text evidence="11">The sequence shown here is derived from an EMBL/GenBank/DDBJ whole genome shotgun (WGS) entry which is preliminary data.</text>
</comment>
<dbReference type="PANTHER" id="PTHR18952">
    <property type="entry name" value="CARBONIC ANHYDRASE"/>
    <property type="match status" value="1"/>
</dbReference>
<dbReference type="Proteomes" id="UP000092177">
    <property type="component" value="Chromosome 2"/>
</dbReference>
<evidence type="ECO:0000256" key="3">
    <source>
        <dbReference type="ARBA" id="ARBA00010718"/>
    </source>
</evidence>
<evidence type="ECO:0000313" key="11">
    <source>
        <dbReference type="EMBL" id="OBR13077.1"/>
    </source>
</evidence>
<comment type="function">
    <text evidence="2 9">Reversible hydration of carbon dioxide.</text>
</comment>
<dbReference type="PROSITE" id="PS51144">
    <property type="entry name" value="ALPHA_CA_2"/>
    <property type="match status" value="1"/>
</dbReference>
<gene>
    <name evidence="11" type="ORF">CH63R_01803</name>
</gene>
<evidence type="ECO:0000256" key="4">
    <source>
        <dbReference type="ARBA" id="ARBA00012925"/>
    </source>
</evidence>
<comment type="catalytic activity">
    <reaction evidence="8 9">
        <text>hydrogencarbonate + H(+) = CO2 + H2O</text>
        <dbReference type="Rhea" id="RHEA:10748"/>
        <dbReference type="ChEBI" id="CHEBI:15377"/>
        <dbReference type="ChEBI" id="CHEBI:15378"/>
        <dbReference type="ChEBI" id="CHEBI:16526"/>
        <dbReference type="ChEBI" id="CHEBI:17544"/>
        <dbReference type="EC" id="4.2.1.1"/>
    </reaction>
</comment>
<feature type="chain" id="PRO_5025074153" description="Carbonic anhydrase" evidence="9">
    <location>
        <begin position="20"/>
        <end position="337"/>
    </location>
</feature>
<evidence type="ECO:0000256" key="6">
    <source>
        <dbReference type="ARBA" id="ARBA00022833"/>
    </source>
</evidence>
<dbReference type="InterPro" id="IPR023561">
    <property type="entry name" value="Carbonic_anhydrase_a-class"/>
</dbReference>
<dbReference type="VEuPathDB" id="FungiDB:CH63R_01803"/>
<dbReference type="OrthoDB" id="429145at2759"/>
<dbReference type="GO" id="GO:0004089">
    <property type="term" value="F:carbonate dehydratase activity"/>
    <property type="evidence" value="ECO:0007669"/>
    <property type="project" value="UniProtKB-UniRule"/>
</dbReference>
<keyword evidence="7 9" id="KW-0456">Lyase</keyword>
<evidence type="ECO:0000256" key="8">
    <source>
        <dbReference type="ARBA" id="ARBA00048348"/>
    </source>
</evidence>
<evidence type="ECO:0000256" key="2">
    <source>
        <dbReference type="ARBA" id="ARBA00002904"/>
    </source>
</evidence>
<evidence type="ECO:0000256" key="7">
    <source>
        <dbReference type="ARBA" id="ARBA00023239"/>
    </source>
</evidence>
<keyword evidence="5 9" id="KW-0479">Metal-binding</keyword>
<feature type="signal peptide" evidence="9">
    <location>
        <begin position="1"/>
        <end position="19"/>
    </location>
</feature>
<evidence type="ECO:0000259" key="10">
    <source>
        <dbReference type="PROSITE" id="PS51144"/>
    </source>
</evidence>
<organism evidence="11 12">
    <name type="scientific">Colletotrichum higginsianum (strain IMI 349063)</name>
    <name type="common">Crucifer anthracnose fungus</name>
    <dbReference type="NCBI Taxonomy" id="759273"/>
    <lineage>
        <taxon>Eukaryota</taxon>
        <taxon>Fungi</taxon>
        <taxon>Dikarya</taxon>
        <taxon>Ascomycota</taxon>
        <taxon>Pezizomycotina</taxon>
        <taxon>Sordariomycetes</taxon>
        <taxon>Hypocreomycetidae</taxon>
        <taxon>Glomerellales</taxon>
        <taxon>Glomerellaceae</taxon>
        <taxon>Colletotrichum</taxon>
        <taxon>Colletotrichum destructivum species complex</taxon>
    </lineage>
</organism>
<dbReference type="KEGG" id="chig:CH63R_01803"/>
<accession>A0A1B7YM04</accession>
<dbReference type="EMBL" id="LTAN01000002">
    <property type="protein sequence ID" value="OBR13077.1"/>
    <property type="molecule type" value="Genomic_DNA"/>
</dbReference>
<dbReference type="InterPro" id="IPR036398">
    <property type="entry name" value="CA_dom_sf"/>
</dbReference>
<dbReference type="GeneID" id="28860885"/>
<dbReference type="InterPro" id="IPR001148">
    <property type="entry name" value="CA_dom"/>
</dbReference>
<name>A0A1B7YM04_COLHI</name>
<evidence type="ECO:0000256" key="1">
    <source>
        <dbReference type="ARBA" id="ARBA00001947"/>
    </source>
</evidence>
<feature type="domain" description="Alpha-carbonic anhydrase" evidence="10">
    <location>
        <begin position="89"/>
        <end position="337"/>
    </location>
</feature>
<dbReference type="AlphaFoldDB" id="A0A1B7YM04"/>
<comment type="similarity">
    <text evidence="3 9">Belongs to the alpha-carbonic anhydrase family.</text>
</comment>
<evidence type="ECO:0000256" key="9">
    <source>
        <dbReference type="RuleBase" id="RU367011"/>
    </source>
</evidence>
<keyword evidence="9" id="KW-0732">Signal</keyword>
<proteinExistence type="inferred from homology"/>
<dbReference type="CDD" id="cd03124">
    <property type="entry name" value="alpha_CA_prokaryotic_like"/>
    <property type="match status" value="1"/>
</dbReference>
<keyword evidence="12" id="KW-1185">Reference proteome</keyword>
<reference evidence="12" key="1">
    <citation type="journal article" date="2017" name="BMC Genomics">
        <title>Gapless genome assembly of Colletotrichum higginsianum reveals chromosome structure and association of transposable elements with secondary metabolite gene clusters.</title>
        <authorList>
            <person name="Dallery J.-F."/>
            <person name="Lapalu N."/>
            <person name="Zampounis A."/>
            <person name="Pigne S."/>
            <person name="Luyten I."/>
            <person name="Amselem J."/>
            <person name="Wittenberg A.H.J."/>
            <person name="Zhou S."/>
            <person name="de Queiroz M.V."/>
            <person name="Robin G.P."/>
            <person name="Auger A."/>
            <person name="Hainaut M."/>
            <person name="Henrissat B."/>
            <person name="Kim K.-T."/>
            <person name="Lee Y.-H."/>
            <person name="Lespinet O."/>
            <person name="Schwartz D.C."/>
            <person name="Thon M.R."/>
            <person name="O'Connell R.J."/>
        </authorList>
    </citation>
    <scope>NUCLEOTIDE SEQUENCE [LARGE SCALE GENOMIC DNA]</scope>
    <source>
        <strain evidence="12">IMI 349063</strain>
    </source>
</reference>
<dbReference type="PANTHER" id="PTHR18952:SF265">
    <property type="entry name" value="CARBONIC ANHYDRASE"/>
    <property type="match status" value="1"/>
</dbReference>
<dbReference type="EC" id="4.2.1.1" evidence="4 9"/>
<evidence type="ECO:0000256" key="5">
    <source>
        <dbReference type="ARBA" id="ARBA00022723"/>
    </source>
</evidence>
<keyword evidence="6 9" id="KW-0862">Zinc</keyword>
<dbReference type="Gene3D" id="3.10.200.10">
    <property type="entry name" value="Alpha carbonic anhydrase"/>
    <property type="match status" value="1"/>
</dbReference>
<protein>
    <recommendedName>
        <fullName evidence="4 9">Carbonic anhydrase</fullName>
        <ecNumber evidence="4 9">4.2.1.1</ecNumber>
    </recommendedName>
</protein>